<keyword evidence="1" id="KW-0812">Transmembrane</keyword>
<organism evidence="2 3">
    <name type="scientific">Plasmopara halstedii</name>
    <name type="common">Downy mildew of sunflower</name>
    <dbReference type="NCBI Taxonomy" id="4781"/>
    <lineage>
        <taxon>Eukaryota</taxon>
        <taxon>Sar</taxon>
        <taxon>Stramenopiles</taxon>
        <taxon>Oomycota</taxon>
        <taxon>Peronosporomycetes</taxon>
        <taxon>Peronosporales</taxon>
        <taxon>Peronosporaceae</taxon>
        <taxon>Plasmopara</taxon>
    </lineage>
</organism>
<evidence type="ECO:0000313" key="2">
    <source>
        <dbReference type="EMBL" id="CEG44620.1"/>
    </source>
</evidence>
<dbReference type="InterPro" id="IPR038377">
    <property type="entry name" value="Na/Glc_symporter_sf"/>
</dbReference>
<protein>
    <submittedName>
        <fullName evidence="2">Uncharacterized protein</fullName>
    </submittedName>
</protein>
<keyword evidence="1" id="KW-1133">Transmembrane helix</keyword>
<name>A0A0P1ASM1_PLAHL</name>
<feature type="transmembrane region" description="Helical" evidence="1">
    <location>
        <begin position="91"/>
        <end position="111"/>
    </location>
</feature>
<accession>A0A0P1ASM1</accession>
<dbReference type="STRING" id="4781.A0A0P1ASM1"/>
<dbReference type="Gene3D" id="1.20.1730.10">
    <property type="entry name" value="Sodium/glucose cotransporter"/>
    <property type="match status" value="1"/>
</dbReference>
<dbReference type="EMBL" id="CCYD01001204">
    <property type="protein sequence ID" value="CEG44620.1"/>
    <property type="molecule type" value="Genomic_DNA"/>
</dbReference>
<evidence type="ECO:0000313" key="3">
    <source>
        <dbReference type="Proteomes" id="UP000054928"/>
    </source>
</evidence>
<dbReference type="AlphaFoldDB" id="A0A0P1ASM1"/>
<evidence type="ECO:0000256" key="1">
    <source>
        <dbReference type="SAM" id="Phobius"/>
    </source>
</evidence>
<dbReference type="GeneID" id="36396021"/>
<dbReference type="Proteomes" id="UP000054928">
    <property type="component" value="Unassembled WGS sequence"/>
</dbReference>
<proteinExistence type="predicted"/>
<sequence>MYALAVADACTLRYAAMPSEDTRRTDPISLWNSLGRCAVTNYCRWPVASWQQRNLQLVENFYRKILYGIRQATTMLYTSAAGYSTVVYTDVYQSLFIFTSFIIVAIMGFMMQLPDQFSVFLPILDSTGLGENVNDPDNSYEPIFSLAWL</sequence>
<keyword evidence="1" id="KW-0472">Membrane</keyword>
<dbReference type="RefSeq" id="XP_024580989.1">
    <property type="nucleotide sequence ID" value="XM_024730742.1"/>
</dbReference>
<keyword evidence="3" id="KW-1185">Reference proteome</keyword>
<reference evidence="3" key="1">
    <citation type="submission" date="2014-09" db="EMBL/GenBank/DDBJ databases">
        <authorList>
            <person name="Sharma Rahul"/>
            <person name="Thines Marco"/>
        </authorList>
    </citation>
    <scope>NUCLEOTIDE SEQUENCE [LARGE SCALE GENOMIC DNA]</scope>
</reference>